<keyword evidence="1" id="KW-0732">Signal</keyword>
<evidence type="ECO:0000313" key="2">
    <source>
        <dbReference type="EMBL" id="QOY28987.1"/>
    </source>
</evidence>
<name>A0A7W4QDA7_BACVE</name>
<accession>A0A7W4QDA7</accession>
<sequence>MKTKLFICAVLLFGVAGTLGASYLQQQNDTFKVAERAET</sequence>
<protein>
    <submittedName>
        <fullName evidence="2">Uncharacterized protein</fullName>
    </submittedName>
</protein>
<dbReference type="Proteomes" id="UP000587477">
    <property type="component" value="Chromosome"/>
</dbReference>
<dbReference type="AlphaFoldDB" id="A0A7W4QDA7"/>
<evidence type="ECO:0000313" key="3">
    <source>
        <dbReference type="Proteomes" id="UP000587477"/>
    </source>
</evidence>
<feature type="chain" id="PRO_5039146089" evidence="1">
    <location>
        <begin position="22"/>
        <end position="39"/>
    </location>
</feature>
<gene>
    <name evidence="2" type="ORF">BACVE_004029</name>
</gene>
<feature type="signal peptide" evidence="1">
    <location>
        <begin position="1"/>
        <end position="21"/>
    </location>
</feature>
<organism evidence="2 3">
    <name type="scientific">Bacillus velezensis</name>
    <dbReference type="NCBI Taxonomy" id="492670"/>
    <lineage>
        <taxon>Bacteria</taxon>
        <taxon>Bacillati</taxon>
        <taxon>Bacillota</taxon>
        <taxon>Bacilli</taxon>
        <taxon>Bacillales</taxon>
        <taxon>Bacillaceae</taxon>
        <taxon>Bacillus</taxon>
        <taxon>Bacillus amyloliquefaciens group</taxon>
    </lineage>
</organism>
<dbReference type="EMBL" id="CP063687">
    <property type="protein sequence ID" value="QOY28987.1"/>
    <property type="molecule type" value="Genomic_DNA"/>
</dbReference>
<reference evidence="3" key="1">
    <citation type="submission" date="2020-10" db="EMBL/GenBank/DDBJ databases">
        <title>Complete genome sequence of Bacillus velezensis NST6.</title>
        <authorList>
            <person name="Choi J."/>
        </authorList>
    </citation>
    <scope>NUCLEOTIDE SEQUENCE [LARGE SCALE GENOMIC DNA]</scope>
    <source>
        <strain evidence="3">NST6</strain>
    </source>
</reference>
<proteinExistence type="predicted"/>
<evidence type="ECO:0000256" key="1">
    <source>
        <dbReference type="SAM" id="SignalP"/>
    </source>
</evidence>